<organism evidence="2 3">
    <name type="scientific">Heliocybe sulcata</name>
    <dbReference type="NCBI Taxonomy" id="5364"/>
    <lineage>
        <taxon>Eukaryota</taxon>
        <taxon>Fungi</taxon>
        <taxon>Dikarya</taxon>
        <taxon>Basidiomycota</taxon>
        <taxon>Agaricomycotina</taxon>
        <taxon>Agaricomycetes</taxon>
        <taxon>Gloeophyllales</taxon>
        <taxon>Gloeophyllaceae</taxon>
        <taxon>Heliocybe</taxon>
    </lineage>
</organism>
<dbReference type="CDD" id="cd09917">
    <property type="entry name" value="F-box_SF"/>
    <property type="match status" value="1"/>
</dbReference>
<proteinExistence type="predicted"/>
<dbReference type="PROSITE" id="PS50181">
    <property type="entry name" value="FBOX"/>
    <property type="match status" value="1"/>
</dbReference>
<reference evidence="2 3" key="1">
    <citation type="journal article" date="2019" name="Nat. Ecol. Evol.">
        <title>Megaphylogeny resolves global patterns of mushroom evolution.</title>
        <authorList>
            <person name="Varga T."/>
            <person name="Krizsan K."/>
            <person name="Foldi C."/>
            <person name="Dima B."/>
            <person name="Sanchez-Garcia M."/>
            <person name="Sanchez-Ramirez S."/>
            <person name="Szollosi G.J."/>
            <person name="Szarkandi J.G."/>
            <person name="Papp V."/>
            <person name="Albert L."/>
            <person name="Andreopoulos W."/>
            <person name="Angelini C."/>
            <person name="Antonin V."/>
            <person name="Barry K.W."/>
            <person name="Bougher N.L."/>
            <person name="Buchanan P."/>
            <person name="Buyck B."/>
            <person name="Bense V."/>
            <person name="Catcheside P."/>
            <person name="Chovatia M."/>
            <person name="Cooper J."/>
            <person name="Damon W."/>
            <person name="Desjardin D."/>
            <person name="Finy P."/>
            <person name="Geml J."/>
            <person name="Haridas S."/>
            <person name="Hughes K."/>
            <person name="Justo A."/>
            <person name="Karasinski D."/>
            <person name="Kautmanova I."/>
            <person name="Kiss B."/>
            <person name="Kocsube S."/>
            <person name="Kotiranta H."/>
            <person name="LaButti K.M."/>
            <person name="Lechner B.E."/>
            <person name="Liimatainen K."/>
            <person name="Lipzen A."/>
            <person name="Lukacs Z."/>
            <person name="Mihaltcheva S."/>
            <person name="Morgado L.N."/>
            <person name="Niskanen T."/>
            <person name="Noordeloos M.E."/>
            <person name="Ohm R.A."/>
            <person name="Ortiz-Santana B."/>
            <person name="Ovrebo C."/>
            <person name="Racz N."/>
            <person name="Riley R."/>
            <person name="Savchenko A."/>
            <person name="Shiryaev A."/>
            <person name="Soop K."/>
            <person name="Spirin V."/>
            <person name="Szebenyi C."/>
            <person name="Tomsovsky M."/>
            <person name="Tulloss R.E."/>
            <person name="Uehling J."/>
            <person name="Grigoriev I.V."/>
            <person name="Vagvolgyi C."/>
            <person name="Papp T."/>
            <person name="Martin F.M."/>
            <person name="Miettinen O."/>
            <person name="Hibbett D.S."/>
            <person name="Nagy L.G."/>
        </authorList>
    </citation>
    <scope>NUCLEOTIDE SEQUENCE [LARGE SCALE GENOMIC DNA]</scope>
    <source>
        <strain evidence="2 3">OMC1185</strain>
    </source>
</reference>
<dbReference type="SUPFAM" id="SSF81383">
    <property type="entry name" value="F-box domain"/>
    <property type="match status" value="1"/>
</dbReference>
<dbReference type="AlphaFoldDB" id="A0A5C3MYL0"/>
<feature type="domain" description="F-box" evidence="1">
    <location>
        <begin position="1"/>
        <end position="43"/>
    </location>
</feature>
<evidence type="ECO:0000259" key="1">
    <source>
        <dbReference type="PROSITE" id="PS50181"/>
    </source>
</evidence>
<evidence type="ECO:0000313" key="2">
    <source>
        <dbReference type="EMBL" id="TFK49952.1"/>
    </source>
</evidence>
<gene>
    <name evidence="2" type="ORF">OE88DRAFT_1809005</name>
</gene>
<sequence>MSSLPVELWEEVITHLARVDCCSCLSVCRTFHDIALRRTFSSITLYFNVILLLDTLRPRFVLEKNDEAVEYDEKLYDTTLDILVRMAEDAHFASVVKSITVVRKPGYLQEFREGTMTSLLDALANAHQLQSFRWYGDWPDVKEADDLLNELATLCPQFQSLRLPRSAAVLIRSPTRTMKLGQFKGLRSVAWYDLVEISRPYEENDPDNVDIWEVVHNSKSSLASISVEAMLLKDDLPGLSHITSLHLESLFHSLLPRVGIVLRQVPFLRSLSLRAAGNDEPDGIFALLQDHAALLPKLDSLRISSEWSVNGTRSAPLIDALRKWTSLRCLDLDFFFCEDPTTILPSFLHKKSPIQCLGLKLDNLQNEPYMTWTYEQCQRLCGCLPNGLSALRLTSSFDRAESHTIPLLDRLGQLSNLRFLYIGNDMGYHPFLAVDLAADYPSLITVGVNDRIWDVSRVDGVSYLYHWPDPLIVIRPKEMFASDDDHWLMSQWWISPYSTS</sequence>
<dbReference type="OrthoDB" id="3238099at2759"/>
<evidence type="ECO:0000313" key="3">
    <source>
        <dbReference type="Proteomes" id="UP000305948"/>
    </source>
</evidence>
<dbReference type="SUPFAM" id="SSF52047">
    <property type="entry name" value="RNI-like"/>
    <property type="match status" value="1"/>
</dbReference>
<dbReference type="InterPro" id="IPR001810">
    <property type="entry name" value="F-box_dom"/>
</dbReference>
<keyword evidence="3" id="KW-1185">Reference proteome</keyword>
<dbReference type="InterPro" id="IPR036047">
    <property type="entry name" value="F-box-like_dom_sf"/>
</dbReference>
<dbReference type="Pfam" id="PF00646">
    <property type="entry name" value="F-box"/>
    <property type="match status" value="1"/>
</dbReference>
<protein>
    <recommendedName>
        <fullName evidence="1">F-box domain-containing protein</fullName>
    </recommendedName>
</protein>
<name>A0A5C3MYL0_9AGAM</name>
<dbReference type="EMBL" id="ML213514">
    <property type="protein sequence ID" value="TFK49952.1"/>
    <property type="molecule type" value="Genomic_DNA"/>
</dbReference>
<dbReference type="Proteomes" id="UP000305948">
    <property type="component" value="Unassembled WGS sequence"/>
</dbReference>
<accession>A0A5C3MYL0</accession>